<dbReference type="AlphaFoldDB" id="A0A450V0C1"/>
<evidence type="ECO:0000313" key="9">
    <source>
        <dbReference type="EMBL" id="VFK03343.1"/>
    </source>
</evidence>
<dbReference type="CDD" id="cd05286">
    <property type="entry name" value="QOR2"/>
    <property type="match status" value="1"/>
</dbReference>
<dbReference type="Gene3D" id="3.90.180.10">
    <property type="entry name" value="Medium-chain alcohol dehydrogenases, catalytic domain"/>
    <property type="match status" value="1"/>
</dbReference>
<evidence type="ECO:0000256" key="1">
    <source>
        <dbReference type="ARBA" id="ARBA00010371"/>
    </source>
</evidence>
<evidence type="ECO:0000256" key="3">
    <source>
        <dbReference type="ARBA" id="ARBA00023002"/>
    </source>
</evidence>
<dbReference type="Gene3D" id="3.40.50.720">
    <property type="entry name" value="NAD(P)-binding Rossmann-like Domain"/>
    <property type="match status" value="1"/>
</dbReference>
<organism evidence="8">
    <name type="scientific">Candidatus Kentrum eta</name>
    <dbReference type="NCBI Taxonomy" id="2126337"/>
    <lineage>
        <taxon>Bacteria</taxon>
        <taxon>Pseudomonadati</taxon>
        <taxon>Pseudomonadota</taxon>
        <taxon>Gammaproteobacteria</taxon>
        <taxon>Candidatus Kentrum</taxon>
    </lineage>
</organism>
<evidence type="ECO:0000259" key="6">
    <source>
        <dbReference type="SMART" id="SM00829"/>
    </source>
</evidence>
<dbReference type="PANTHER" id="PTHR48106">
    <property type="entry name" value="QUINONE OXIDOREDUCTASE PIG3-RELATED"/>
    <property type="match status" value="1"/>
</dbReference>
<dbReference type="EMBL" id="CAADFJ010000125">
    <property type="protein sequence ID" value="VFK03343.1"/>
    <property type="molecule type" value="Genomic_DNA"/>
</dbReference>
<dbReference type="InterPro" id="IPR011032">
    <property type="entry name" value="GroES-like_sf"/>
</dbReference>
<dbReference type="SUPFAM" id="SSF51735">
    <property type="entry name" value="NAD(P)-binding Rossmann-fold domains"/>
    <property type="match status" value="1"/>
</dbReference>
<dbReference type="NCBIfam" id="NF008024">
    <property type="entry name" value="PRK10754.1"/>
    <property type="match status" value="1"/>
</dbReference>
<dbReference type="PANTHER" id="PTHR48106:SF13">
    <property type="entry name" value="QUINONE OXIDOREDUCTASE-RELATED"/>
    <property type="match status" value="1"/>
</dbReference>
<dbReference type="SMART" id="SM00829">
    <property type="entry name" value="PKS_ER"/>
    <property type="match status" value="1"/>
</dbReference>
<dbReference type="SUPFAM" id="SSF50129">
    <property type="entry name" value="GroES-like"/>
    <property type="match status" value="1"/>
</dbReference>
<dbReference type="FunFam" id="3.40.50.720:FF:000053">
    <property type="entry name" value="Quinone oxidoreductase 1"/>
    <property type="match status" value="1"/>
</dbReference>
<dbReference type="GO" id="GO:0003960">
    <property type="term" value="F:quinone reductase (NADPH) activity"/>
    <property type="evidence" value="ECO:0007669"/>
    <property type="project" value="UniProtKB-EC"/>
</dbReference>
<dbReference type="InterPro" id="IPR020843">
    <property type="entry name" value="ER"/>
</dbReference>
<name>A0A450V0C1_9GAMM</name>
<dbReference type="GO" id="GO:0035925">
    <property type="term" value="F:mRNA 3'-UTR AU-rich region binding"/>
    <property type="evidence" value="ECO:0007669"/>
    <property type="project" value="TreeGrafter"/>
</dbReference>
<accession>A0A450V0C1</accession>
<dbReference type="Pfam" id="PF00107">
    <property type="entry name" value="ADH_zinc_N"/>
    <property type="match status" value="1"/>
</dbReference>
<dbReference type="Pfam" id="PF08240">
    <property type="entry name" value="ADH_N"/>
    <property type="match status" value="1"/>
</dbReference>
<protein>
    <recommendedName>
        <fullName evidence="4">NADPH:quinone reductase</fullName>
        <ecNumber evidence="4">1.6.5.5</ecNumber>
    </recommendedName>
</protein>
<keyword evidence="2" id="KW-0521">NADP</keyword>
<dbReference type="InterPro" id="IPR013154">
    <property type="entry name" value="ADH-like_N"/>
</dbReference>
<proteinExistence type="inferred from homology"/>
<feature type="domain" description="Enoyl reductase (ER)" evidence="6">
    <location>
        <begin position="11"/>
        <end position="327"/>
    </location>
</feature>
<dbReference type="InterPro" id="IPR036291">
    <property type="entry name" value="NAD(P)-bd_dom_sf"/>
</dbReference>
<evidence type="ECO:0000313" key="7">
    <source>
        <dbReference type="EMBL" id="VFJ97993.1"/>
    </source>
</evidence>
<evidence type="ECO:0000256" key="5">
    <source>
        <dbReference type="ARBA" id="ARBA00048980"/>
    </source>
</evidence>
<sequence length="330" mass="35810">MPKAIRIHNLGGPEALSWEETSIGDPTPSQARVRHTAIGLNFIDIYHRTGLYPVPQLPFIPGIEAAGVVEAIGSDVSTRIPELKVGDRVVYATPPVGAYSEVRLIDADRLLPIPEGIDDRTAAAFLLKGMTARYLLRQTYSVQAGDPILIHAAAGGVGLIVCQWAAHLGARVIGTVGSQEKAELATANGCHHTIRYDRDRFVERVREITAGEGVAVVYDSVGKDTFDQSLDCLRPRGTMVSFGQSSGSIQSFEITKLSVRGSLFLTRPSLMDYTRTREELIAAAREAFDVVRQGIVRINICQEFPLQAAADAHRALERRKTVGSTVINPG</sequence>
<dbReference type="EMBL" id="CAADFI010000128">
    <property type="protein sequence ID" value="VFJ98209.1"/>
    <property type="molecule type" value="Genomic_DNA"/>
</dbReference>
<evidence type="ECO:0000256" key="4">
    <source>
        <dbReference type="ARBA" id="ARBA00038919"/>
    </source>
</evidence>
<comment type="catalytic activity">
    <reaction evidence="5">
        <text>2 a quinone + NADPH + H(+) = 2 a 1,4-benzosemiquinone + NADP(+)</text>
        <dbReference type="Rhea" id="RHEA:14269"/>
        <dbReference type="ChEBI" id="CHEBI:15378"/>
        <dbReference type="ChEBI" id="CHEBI:57783"/>
        <dbReference type="ChEBI" id="CHEBI:58349"/>
        <dbReference type="ChEBI" id="CHEBI:132124"/>
        <dbReference type="ChEBI" id="CHEBI:134225"/>
        <dbReference type="EC" id="1.6.5.5"/>
    </reaction>
</comment>
<evidence type="ECO:0000256" key="2">
    <source>
        <dbReference type="ARBA" id="ARBA00022857"/>
    </source>
</evidence>
<evidence type="ECO:0000313" key="8">
    <source>
        <dbReference type="EMBL" id="VFJ98209.1"/>
    </source>
</evidence>
<dbReference type="InterPro" id="IPR013149">
    <property type="entry name" value="ADH-like_C"/>
</dbReference>
<dbReference type="GO" id="GO:0070402">
    <property type="term" value="F:NADPH binding"/>
    <property type="evidence" value="ECO:0007669"/>
    <property type="project" value="TreeGrafter"/>
</dbReference>
<comment type="similarity">
    <text evidence="1">Belongs to the zinc-containing alcohol dehydrogenase family. Quinone oxidoreductase subfamily.</text>
</comment>
<reference evidence="8" key="1">
    <citation type="submission" date="2019-02" db="EMBL/GenBank/DDBJ databases">
        <authorList>
            <person name="Gruber-Vodicka R. H."/>
            <person name="Seah K. B. B."/>
        </authorList>
    </citation>
    <scope>NUCLEOTIDE SEQUENCE</scope>
    <source>
        <strain evidence="9">BECK_SA2B12</strain>
        <strain evidence="7">BECK_SA2B15</strain>
        <strain evidence="8">BECK_SA2B20</strain>
    </source>
</reference>
<dbReference type="InterPro" id="IPR047618">
    <property type="entry name" value="QOR-like"/>
</dbReference>
<keyword evidence="3" id="KW-0560">Oxidoreductase</keyword>
<dbReference type="EC" id="1.6.5.5" evidence="4"/>
<gene>
    <name evidence="7" type="ORF">BECKH772A_GA0070896_101303</name>
    <name evidence="8" type="ORF">BECKH772B_GA0070898_101284</name>
    <name evidence="9" type="ORF">BECKH772C_GA0070978_101254</name>
</gene>
<dbReference type="EMBL" id="CAADFG010000130">
    <property type="protein sequence ID" value="VFJ97993.1"/>
    <property type="molecule type" value="Genomic_DNA"/>
</dbReference>
<dbReference type="GO" id="GO:0005829">
    <property type="term" value="C:cytosol"/>
    <property type="evidence" value="ECO:0007669"/>
    <property type="project" value="TreeGrafter"/>
</dbReference>